<keyword evidence="1" id="KW-0812">Transmembrane</keyword>
<keyword evidence="1" id="KW-0472">Membrane</keyword>
<evidence type="ECO:0000313" key="2">
    <source>
        <dbReference type="EMBL" id="MCP9198388.1"/>
    </source>
</evidence>
<dbReference type="RefSeq" id="WP_241550398.1">
    <property type="nucleotide sequence ID" value="NZ_JANCNS010000001.1"/>
</dbReference>
<feature type="transmembrane region" description="Helical" evidence="1">
    <location>
        <begin position="41"/>
        <end position="60"/>
    </location>
</feature>
<comment type="caution">
    <text evidence="2">The sequence shown here is derived from an EMBL/GenBank/DDBJ whole genome shotgun (WGS) entry which is preliminary data.</text>
</comment>
<keyword evidence="3" id="KW-1185">Reference proteome</keyword>
<feature type="transmembrane region" description="Helical" evidence="1">
    <location>
        <begin position="16"/>
        <end position="35"/>
    </location>
</feature>
<reference evidence="2" key="1">
    <citation type="submission" date="2022-07" db="EMBL/GenBank/DDBJ databases">
        <title>Gramela sediminis sp. nov., isolated from deep-sea sediment of the Indian Ocean.</title>
        <authorList>
            <person name="Shi H."/>
        </authorList>
    </citation>
    <scope>NUCLEOTIDE SEQUENCE</scope>
    <source>
        <strain evidence="2">GC03-9</strain>
    </source>
</reference>
<keyword evidence="1" id="KW-1133">Transmembrane helix</keyword>
<evidence type="ECO:0000256" key="1">
    <source>
        <dbReference type="SAM" id="Phobius"/>
    </source>
</evidence>
<accession>A0A9X2KVF4</accession>
<sequence length="102" mass="11663">MHFLSALTLKSRLSFLFYRKILVAMAILTALIALTGSPFEVIWIMKIVLIGLVLLSYEYVDKQDNLVFYKNFGITPVFLFAFCCFADSILSLLIFKTVRSLL</sequence>
<dbReference type="AlphaFoldDB" id="A0A9X2KVF4"/>
<name>A0A9X2KVF4_9FLAO</name>
<dbReference type="EMBL" id="JANCNS010000001">
    <property type="protein sequence ID" value="MCP9198388.1"/>
    <property type="molecule type" value="Genomic_DNA"/>
</dbReference>
<proteinExistence type="predicted"/>
<gene>
    <name evidence="2" type="ORF">MKO06_00600</name>
</gene>
<evidence type="ECO:0000313" key="3">
    <source>
        <dbReference type="Proteomes" id="UP001155280"/>
    </source>
</evidence>
<organism evidence="2 3">
    <name type="scientific">Christiangramia oceanisediminis</name>
    <dbReference type="NCBI Taxonomy" id="2920386"/>
    <lineage>
        <taxon>Bacteria</taxon>
        <taxon>Pseudomonadati</taxon>
        <taxon>Bacteroidota</taxon>
        <taxon>Flavobacteriia</taxon>
        <taxon>Flavobacteriales</taxon>
        <taxon>Flavobacteriaceae</taxon>
        <taxon>Christiangramia</taxon>
    </lineage>
</organism>
<protein>
    <submittedName>
        <fullName evidence="2">Uncharacterized protein</fullName>
    </submittedName>
</protein>
<feature type="transmembrane region" description="Helical" evidence="1">
    <location>
        <begin position="72"/>
        <end position="95"/>
    </location>
</feature>
<dbReference type="Proteomes" id="UP001155280">
    <property type="component" value="Unassembled WGS sequence"/>
</dbReference>